<comment type="caution">
    <text evidence="1">The sequence shown here is derived from an EMBL/GenBank/DDBJ whole genome shotgun (WGS) entry which is preliminary data.</text>
</comment>
<dbReference type="SUPFAM" id="SSF46785">
    <property type="entry name" value="Winged helix' DNA-binding domain"/>
    <property type="match status" value="1"/>
</dbReference>
<dbReference type="InterPro" id="IPR036390">
    <property type="entry name" value="WH_DNA-bd_sf"/>
</dbReference>
<evidence type="ECO:0000313" key="1">
    <source>
        <dbReference type="EMBL" id="MDS0223810.1"/>
    </source>
</evidence>
<keyword evidence="2" id="KW-1185">Reference proteome</keyword>
<dbReference type="RefSeq" id="WP_310898287.1">
    <property type="nucleotide sequence ID" value="NZ_JAMQOM010000026.1"/>
</dbReference>
<feature type="non-terminal residue" evidence="1">
    <location>
        <position position="144"/>
    </location>
</feature>
<organism evidence="1 2">
    <name type="scientific">Haloarcula terrestris</name>
    <dbReference type="NCBI Taxonomy" id="2950533"/>
    <lineage>
        <taxon>Archaea</taxon>
        <taxon>Methanobacteriati</taxon>
        <taxon>Methanobacteriota</taxon>
        <taxon>Stenosarchaea group</taxon>
        <taxon>Halobacteria</taxon>
        <taxon>Halobacteriales</taxon>
        <taxon>Haloarculaceae</taxon>
        <taxon>Haloarcula</taxon>
    </lineage>
</organism>
<dbReference type="Proteomes" id="UP001253439">
    <property type="component" value="Unassembled WGS sequence"/>
</dbReference>
<dbReference type="EMBL" id="JAMQOM010000026">
    <property type="protein sequence ID" value="MDS0223810.1"/>
    <property type="molecule type" value="Genomic_DNA"/>
</dbReference>
<reference evidence="1 2" key="1">
    <citation type="submission" date="2022-06" db="EMBL/GenBank/DDBJ databases">
        <title>Haloarcula sp. a new haloarchaeum isolate from saline soil.</title>
        <authorList>
            <person name="Strakova D."/>
            <person name="Galisteo C."/>
            <person name="Sanchez-Porro C."/>
            <person name="Ventosa A."/>
        </authorList>
    </citation>
    <scope>NUCLEOTIDE SEQUENCE [LARGE SCALE GENOMIC DNA]</scope>
    <source>
        <strain evidence="1 2">S1AR25-5A</strain>
    </source>
</reference>
<accession>A0AAE4F0S0</accession>
<name>A0AAE4F0S0_9EURY</name>
<dbReference type="AlphaFoldDB" id="A0AAE4F0S0"/>
<evidence type="ECO:0000313" key="2">
    <source>
        <dbReference type="Proteomes" id="UP001253439"/>
    </source>
</evidence>
<gene>
    <name evidence="1" type="ORF">NDI54_21000</name>
</gene>
<proteinExistence type="predicted"/>
<protein>
    <submittedName>
        <fullName evidence="1">Uncharacterized protein</fullName>
    </submittedName>
</protein>
<sequence>MTESDRGRPESVTAEDLFEHLQLSREPCTVNDFSETFDVTAKTIRKRLDALERYPGVGSKKAANATVYWYSNPKRREDEQFGGEDVAELPSANIDAEDYREGIREDRAKARGLWLSKREFHAARRGVGNDDLQGVYERASLWSS</sequence>